<accession>A0ABT1VTJ2</accession>
<evidence type="ECO:0000259" key="1">
    <source>
        <dbReference type="Pfam" id="PF22422"/>
    </source>
</evidence>
<dbReference type="InterPro" id="IPR054491">
    <property type="entry name" value="MGH1-like_GH"/>
</dbReference>
<dbReference type="Proteomes" id="UP001524547">
    <property type="component" value="Unassembled WGS sequence"/>
</dbReference>
<comment type="caution">
    <text evidence="2">The sequence shown here is derived from an EMBL/GenBank/DDBJ whole genome shotgun (WGS) entry which is preliminary data.</text>
</comment>
<dbReference type="EMBL" id="JAMZEJ010000001">
    <property type="protein sequence ID" value="MCQ8239664.1"/>
    <property type="molecule type" value="Genomic_DNA"/>
</dbReference>
<dbReference type="Pfam" id="PF22422">
    <property type="entry name" value="MGH1-like_GH"/>
    <property type="match status" value="1"/>
</dbReference>
<dbReference type="Gene3D" id="1.50.10.10">
    <property type="match status" value="1"/>
</dbReference>
<dbReference type="InterPro" id="IPR012341">
    <property type="entry name" value="6hp_glycosidase-like_sf"/>
</dbReference>
<dbReference type="InterPro" id="IPR004888">
    <property type="entry name" value="Glycoside_hydrolase_63"/>
</dbReference>
<feature type="domain" description="Mannosylglycerate hydrolase MGH1-like glycoside hydrolase" evidence="1">
    <location>
        <begin position="434"/>
        <end position="663"/>
    </location>
</feature>
<protein>
    <submittedName>
        <fullName evidence="2">Glucosidase</fullName>
    </submittedName>
</protein>
<name>A0ABT1VTJ2_9PROT</name>
<sequence>MTDTIAALSPCPGTLDTAEGQRLRDARKDGAWKRWGPYLSDRQWGTVREDYSPNGEAWTYFPHDQARSRAYRWGEDAIAGFGDNKLLWCLGLALWNKQDPILKERLFGLTNAEGNHGEDVKELYYHLDSTPTHSLCRMLYKYPQAAYPYERLVAENARRGAGEPEFELIDTGLLDEKRYFDVFVDYAKAGPDDLLMRVRVINRGPDAAPLFLLPQLWARNRWSWFKDAERAELRALDDRTVAAHHPHPSMGPMRLHVEDGATLLFCDNDTNNARVFGDARTGAPFPKDGINDHVVGGAPTVNPDQVGTRCAVLHRLEIPAGGEHVVRLRFRPDTSTTDPFADFDAVFDRRIAEADEFYGALQRPVEDPAMRAVQRQAFAGLLWSKQFYEYDVRRWLRGDENEPPPPPGRGKIRNGDWDNLRADDIISMPDKWEYPWFASWDLAFQAVALAPVDPDFAKDQLLLLTREWYMHPSAALPAYEWSFGDANPPVHAWAAWRVFEIDRALNQQPDHGFLKRIFNKLSMNFTWWVNRKDQNGRNIFQGGFLGLDNIAIFDRSSAIPGGGTLSQSDGTAWMASYALSMLHISIELALQDDTYEDVATKFFEHFLIIAAAEGNALWDDQDGFFYDTLSMPNGDRIPLRARTMVGLIPFYAVSVLPAEALARLPRFTERMRWFLRNRPDLAELVSHWDQPGRDDTVLLSLLRTHRMTRLLSRMLDETEFLSLHGVRAVSRAHEKEPYRLTLEGQTFELPYWPGESRSRLFGGNSNWRGPIWMPVNYLLIESLLRLDRYYGDGYRVACPTGSDNMATLREVAAELSRRLVSLFTPSRPDGGRPVHGDHPLLQTDPAFRDLVLFYEYYDGDSGRGVGASHQCGWSALVAILIHKLCWTGPGMMQTGEP</sequence>
<evidence type="ECO:0000313" key="2">
    <source>
        <dbReference type="EMBL" id="MCQ8239664.1"/>
    </source>
</evidence>
<proteinExistence type="predicted"/>
<evidence type="ECO:0000313" key="3">
    <source>
        <dbReference type="Proteomes" id="UP001524547"/>
    </source>
</evidence>
<dbReference type="SUPFAM" id="SSF48208">
    <property type="entry name" value="Six-hairpin glycosidases"/>
    <property type="match status" value="1"/>
</dbReference>
<keyword evidence="3" id="KW-1185">Reference proteome</keyword>
<organism evidence="2 3">
    <name type="scientific">Rhizosaccharibacter radicis</name>
    <dbReference type="NCBI Taxonomy" id="2782605"/>
    <lineage>
        <taxon>Bacteria</taxon>
        <taxon>Pseudomonadati</taxon>
        <taxon>Pseudomonadota</taxon>
        <taxon>Alphaproteobacteria</taxon>
        <taxon>Acetobacterales</taxon>
        <taxon>Acetobacteraceae</taxon>
        <taxon>Rhizosaccharibacter</taxon>
    </lineage>
</organism>
<dbReference type="PANTHER" id="PTHR10412:SF10">
    <property type="entry name" value="GLYCOSYL HYDROLASE FAMILY 63 C-TERMINAL DOMAIN-CONTAINING PROTEIN"/>
    <property type="match status" value="1"/>
</dbReference>
<dbReference type="RefSeq" id="WP_422918397.1">
    <property type="nucleotide sequence ID" value="NZ_JAMZEJ010000001.1"/>
</dbReference>
<dbReference type="InterPro" id="IPR008928">
    <property type="entry name" value="6-hairpin_glycosidase_sf"/>
</dbReference>
<reference evidence="2 3" key="1">
    <citation type="submission" date="2022-06" db="EMBL/GenBank/DDBJ databases">
        <title>Rhizosaccharibacter gen. nov. sp. nov. KSS12, endophytic bacteria isolated from sugarcane.</title>
        <authorList>
            <person name="Pitiwittayakul N."/>
        </authorList>
    </citation>
    <scope>NUCLEOTIDE SEQUENCE [LARGE SCALE GENOMIC DNA]</scope>
    <source>
        <strain evidence="2 3">KSS12</strain>
    </source>
</reference>
<gene>
    <name evidence="2" type="ORF">NFI88_02260</name>
</gene>
<dbReference type="PANTHER" id="PTHR10412">
    <property type="entry name" value="MANNOSYL-OLIGOSACCHARIDE GLUCOSIDASE"/>
    <property type="match status" value="1"/>
</dbReference>